<dbReference type="OrthoDB" id="9806150at2"/>
<dbReference type="Gene3D" id="3.90.79.10">
    <property type="entry name" value="Nucleoside Triphosphate Pyrophosphohydrolase"/>
    <property type="match status" value="1"/>
</dbReference>
<evidence type="ECO:0000256" key="8">
    <source>
        <dbReference type="RuleBase" id="RU003476"/>
    </source>
</evidence>
<feature type="domain" description="Nudix hydrolase" evidence="9">
    <location>
        <begin position="39"/>
        <end position="169"/>
    </location>
</feature>
<keyword evidence="5 8" id="KW-0378">Hydrolase</keyword>
<dbReference type="PROSITE" id="PS00893">
    <property type="entry name" value="NUDIX_BOX"/>
    <property type="match status" value="1"/>
</dbReference>
<dbReference type="EMBL" id="SMGD01000018">
    <property type="protein sequence ID" value="TCK46567.1"/>
    <property type="molecule type" value="Genomic_DNA"/>
</dbReference>
<evidence type="ECO:0000313" key="10">
    <source>
        <dbReference type="EMBL" id="TCK46567.1"/>
    </source>
</evidence>
<evidence type="ECO:0000256" key="4">
    <source>
        <dbReference type="ARBA" id="ARBA00016377"/>
    </source>
</evidence>
<evidence type="ECO:0000256" key="7">
    <source>
        <dbReference type="ARBA" id="ARBA00032272"/>
    </source>
</evidence>
<dbReference type="PRINTS" id="PR00502">
    <property type="entry name" value="NUDIXFAMILY"/>
</dbReference>
<reference evidence="10 11" key="1">
    <citation type="submission" date="2019-03" db="EMBL/GenBank/DDBJ databases">
        <title>Genomic Encyclopedia of Type Strains, Phase IV (KMG-IV): sequencing the most valuable type-strain genomes for metagenomic binning, comparative biology and taxonomic classification.</title>
        <authorList>
            <person name="Goeker M."/>
        </authorList>
    </citation>
    <scope>NUCLEOTIDE SEQUENCE [LARGE SCALE GENOMIC DNA]</scope>
    <source>
        <strain evidence="10 11">DSM 18577</strain>
    </source>
</reference>
<dbReference type="GO" id="GO:0005829">
    <property type="term" value="C:cytosol"/>
    <property type="evidence" value="ECO:0007669"/>
    <property type="project" value="TreeGrafter"/>
</dbReference>
<organism evidence="10 11">
    <name type="scientific">Celerinatantimonas diazotrophica</name>
    <dbReference type="NCBI Taxonomy" id="412034"/>
    <lineage>
        <taxon>Bacteria</taxon>
        <taxon>Pseudomonadati</taxon>
        <taxon>Pseudomonadota</taxon>
        <taxon>Gammaproteobacteria</taxon>
        <taxon>Celerinatantimonadaceae</taxon>
        <taxon>Celerinatantimonas</taxon>
    </lineage>
</organism>
<dbReference type="InterPro" id="IPR020084">
    <property type="entry name" value="NUDIX_hydrolase_CS"/>
</dbReference>
<dbReference type="PROSITE" id="PS51462">
    <property type="entry name" value="NUDIX"/>
    <property type="match status" value="1"/>
</dbReference>
<evidence type="ECO:0000259" key="9">
    <source>
        <dbReference type="PROSITE" id="PS51462"/>
    </source>
</evidence>
<dbReference type="PANTHER" id="PTHR11839:SF18">
    <property type="entry name" value="NUDIX HYDROLASE DOMAIN-CONTAINING PROTEIN"/>
    <property type="match status" value="1"/>
</dbReference>
<dbReference type="Pfam" id="PF00293">
    <property type="entry name" value="NUDIX"/>
    <property type="match status" value="1"/>
</dbReference>
<gene>
    <name evidence="10" type="ORF">EV690_3517</name>
</gene>
<comment type="catalytic activity">
    <reaction evidence="1">
        <text>GDP-alpha-D-mannose + H2O = alpha-D-mannose 1-phosphate + GMP + 2 H(+)</text>
        <dbReference type="Rhea" id="RHEA:27978"/>
        <dbReference type="ChEBI" id="CHEBI:15377"/>
        <dbReference type="ChEBI" id="CHEBI:15378"/>
        <dbReference type="ChEBI" id="CHEBI:57527"/>
        <dbReference type="ChEBI" id="CHEBI:58115"/>
        <dbReference type="ChEBI" id="CHEBI:58409"/>
    </reaction>
</comment>
<accession>A0A4V2PND1</accession>
<comment type="similarity">
    <text evidence="3">Belongs to the Nudix hydrolase family. NudK subfamily.</text>
</comment>
<dbReference type="PANTHER" id="PTHR11839">
    <property type="entry name" value="UDP/ADP-SUGAR PYROPHOSPHATASE"/>
    <property type="match status" value="1"/>
</dbReference>
<evidence type="ECO:0000256" key="1">
    <source>
        <dbReference type="ARBA" id="ARBA00000847"/>
    </source>
</evidence>
<dbReference type="Proteomes" id="UP000295565">
    <property type="component" value="Unassembled WGS sequence"/>
</dbReference>
<evidence type="ECO:0000256" key="3">
    <source>
        <dbReference type="ARBA" id="ARBA00007275"/>
    </source>
</evidence>
<dbReference type="GO" id="GO:0016462">
    <property type="term" value="F:pyrophosphatase activity"/>
    <property type="evidence" value="ECO:0007669"/>
    <property type="project" value="UniProtKB-ARBA"/>
</dbReference>
<dbReference type="GO" id="GO:0006753">
    <property type="term" value="P:nucleoside phosphate metabolic process"/>
    <property type="evidence" value="ECO:0007669"/>
    <property type="project" value="TreeGrafter"/>
</dbReference>
<dbReference type="AlphaFoldDB" id="A0A4V2PND1"/>
<evidence type="ECO:0000256" key="2">
    <source>
        <dbReference type="ARBA" id="ARBA00001946"/>
    </source>
</evidence>
<dbReference type="CDD" id="cd24161">
    <property type="entry name" value="NUDIX_ADPRase_Ndx2"/>
    <property type="match status" value="1"/>
</dbReference>
<name>A0A4V2PND1_9GAMM</name>
<protein>
    <recommendedName>
        <fullName evidence="4">GDP-mannose pyrophosphatase</fullName>
    </recommendedName>
    <alternativeName>
        <fullName evidence="6">GDP-mannose hydrolase</fullName>
    </alternativeName>
    <alternativeName>
        <fullName evidence="7">GDPMK</fullName>
    </alternativeName>
</protein>
<sequence>MSWQTKSKEVVFENPWLRVEDHAVINPAGNPAQYGIVHFKNRAVGVVALTDDLQIYLVGQSRYALDCYSWEIPEGGCPEHEAVEDAAKRELREETGLMAKHIEPLFKMHLSNSVSDETAYLFLATELTLGEQQLEESEDISVKKLPLKDAIAMIECGEITDAITIAALFAIERRFAQ</sequence>
<comment type="caution">
    <text evidence="10">The sequence shown here is derived from an EMBL/GenBank/DDBJ whole genome shotgun (WGS) entry which is preliminary data.</text>
</comment>
<keyword evidence="11" id="KW-1185">Reference proteome</keyword>
<comment type="cofactor">
    <cofactor evidence="2">
        <name>Mg(2+)</name>
        <dbReference type="ChEBI" id="CHEBI:18420"/>
    </cofactor>
</comment>
<dbReference type="InterPro" id="IPR020476">
    <property type="entry name" value="Nudix_hydrolase"/>
</dbReference>
<proteinExistence type="inferred from homology"/>
<dbReference type="InterPro" id="IPR000086">
    <property type="entry name" value="NUDIX_hydrolase_dom"/>
</dbReference>
<dbReference type="RefSeq" id="WP_131914252.1">
    <property type="nucleotide sequence ID" value="NZ_OU594967.1"/>
</dbReference>
<dbReference type="GO" id="GO:0019693">
    <property type="term" value="P:ribose phosphate metabolic process"/>
    <property type="evidence" value="ECO:0007669"/>
    <property type="project" value="TreeGrafter"/>
</dbReference>
<dbReference type="SUPFAM" id="SSF55811">
    <property type="entry name" value="Nudix"/>
    <property type="match status" value="1"/>
</dbReference>
<evidence type="ECO:0000313" key="11">
    <source>
        <dbReference type="Proteomes" id="UP000295565"/>
    </source>
</evidence>
<dbReference type="InterPro" id="IPR015797">
    <property type="entry name" value="NUDIX_hydrolase-like_dom_sf"/>
</dbReference>
<evidence type="ECO:0000256" key="5">
    <source>
        <dbReference type="ARBA" id="ARBA00022801"/>
    </source>
</evidence>
<evidence type="ECO:0000256" key="6">
    <source>
        <dbReference type="ARBA" id="ARBA00032162"/>
    </source>
</evidence>